<dbReference type="SUPFAM" id="SSF51905">
    <property type="entry name" value="FAD/NAD(P)-binding domain"/>
    <property type="match status" value="1"/>
</dbReference>
<evidence type="ECO:0000256" key="5">
    <source>
        <dbReference type="ARBA" id="ARBA00023002"/>
    </source>
</evidence>
<keyword evidence="4" id="KW-0274">FAD</keyword>
<dbReference type="Pfam" id="PF07992">
    <property type="entry name" value="Pyr_redox_2"/>
    <property type="match status" value="1"/>
</dbReference>
<dbReference type="AlphaFoldDB" id="A0A382HGL9"/>
<protein>
    <recommendedName>
        <fullName evidence="9">FAD/NAD(P)-binding domain-containing protein</fullName>
    </recommendedName>
</protein>
<evidence type="ECO:0000256" key="2">
    <source>
        <dbReference type="ARBA" id="ARBA00007532"/>
    </source>
</evidence>
<evidence type="ECO:0000256" key="3">
    <source>
        <dbReference type="ARBA" id="ARBA00022630"/>
    </source>
</evidence>
<dbReference type="InterPro" id="IPR023753">
    <property type="entry name" value="FAD/NAD-binding_dom"/>
</dbReference>
<name>A0A382HGL9_9ZZZZ</name>
<evidence type="ECO:0000256" key="1">
    <source>
        <dbReference type="ARBA" id="ARBA00001974"/>
    </source>
</evidence>
<dbReference type="PANTHER" id="PTHR22912">
    <property type="entry name" value="DISULFIDE OXIDOREDUCTASE"/>
    <property type="match status" value="1"/>
</dbReference>
<evidence type="ECO:0000313" key="10">
    <source>
        <dbReference type="EMBL" id="SVB86312.1"/>
    </source>
</evidence>
<accession>A0A382HGL9</accession>
<keyword evidence="8" id="KW-0676">Redox-active center</keyword>
<dbReference type="InterPro" id="IPR050151">
    <property type="entry name" value="Class-I_Pyr_Nuc-Dis_Oxidored"/>
</dbReference>
<dbReference type="InterPro" id="IPR036188">
    <property type="entry name" value="FAD/NAD-bd_sf"/>
</dbReference>
<comment type="similarity">
    <text evidence="2">Belongs to the class-I pyridine nucleotide-disulfide oxidoreductase family.</text>
</comment>
<evidence type="ECO:0000256" key="8">
    <source>
        <dbReference type="ARBA" id="ARBA00023284"/>
    </source>
</evidence>
<evidence type="ECO:0000256" key="6">
    <source>
        <dbReference type="ARBA" id="ARBA00023027"/>
    </source>
</evidence>
<dbReference type="InterPro" id="IPR012999">
    <property type="entry name" value="Pyr_OxRdtase_I_AS"/>
</dbReference>
<dbReference type="GO" id="GO:0004148">
    <property type="term" value="F:dihydrolipoyl dehydrogenase (NADH) activity"/>
    <property type="evidence" value="ECO:0007669"/>
    <property type="project" value="TreeGrafter"/>
</dbReference>
<dbReference type="PRINTS" id="PR00411">
    <property type="entry name" value="PNDRDTASEI"/>
</dbReference>
<dbReference type="Gene3D" id="3.50.50.60">
    <property type="entry name" value="FAD/NAD(P)-binding domain"/>
    <property type="match status" value="1"/>
</dbReference>
<keyword evidence="3" id="KW-0285">Flavoprotein</keyword>
<evidence type="ECO:0000259" key="9">
    <source>
        <dbReference type="Pfam" id="PF07992"/>
    </source>
</evidence>
<gene>
    <name evidence="10" type="ORF">METZ01_LOCUS239166</name>
</gene>
<comment type="cofactor">
    <cofactor evidence="1">
        <name>FAD</name>
        <dbReference type="ChEBI" id="CHEBI:57692"/>
    </cofactor>
</comment>
<keyword evidence="7" id="KW-1015">Disulfide bond</keyword>
<dbReference type="PANTHER" id="PTHR22912:SF217">
    <property type="entry name" value="DIHYDROLIPOYL DEHYDROGENASE"/>
    <property type="match status" value="1"/>
</dbReference>
<keyword evidence="6" id="KW-0520">NAD</keyword>
<dbReference type="PROSITE" id="PS00076">
    <property type="entry name" value="PYRIDINE_REDOX_1"/>
    <property type="match status" value="1"/>
</dbReference>
<dbReference type="EMBL" id="UINC01061099">
    <property type="protein sequence ID" value="SVB86312.1"/>
    <property type="molecule type" value="Genomic_DNA"/>
</dbReference>
<feature type="non-terminal residue" evidence="10">
    <location>
        <position position="337"/>
    </location>
</feature>
<dbReference type="GO" id="GO:0006103">
    <property type="term" value="P:2-oxoglutarate metabolic process"/>
    <property type="evidence" value="ECO:0007669"/>
    <property type="project" value="TreeGrafter"/>
</dbReference>
<reference evidence="10" key="1">
    <citation type="submission" date="2018-05" db="EMBL/GenBank/DDBJ databases">
        <authorList>
            <person name="Lanie J.A."/>
            <person name="Ng W.-L."/>
            <person name="Kazmierczak K.M."/>
            <person name="Andrzejewski T.M."/>
            <person name="Davidsen T.M."/>
            <person name="Wayne K.J."/>
            <person name="Tettelin H."/>
            <person name="Glass J.I."/>
            <person name="Rusch D."/>
            <person name="Podicherti R."/>
            <person name="Tsui H.-C.T."/>
            <person name="Winkler M.E."/>
        </authorList>
    </citation>
    <scope>NUCLEOTIDE SEQUENCE</scope>
</reference>
<dbReference type="PRINTS" id="PR00368">
    <property type="entry name" value="FADPNR"/>
</dbReference>
<feature type="non-terminal residue" evidence="10">
    <location>
        <position position="1"/>
    </location>
</feature>
<dbReference type="GO" id="GO:0050660">
    <property type="term" value="F:flavin adenine dinucleotide binding"/>
    <property type="evidence" value="ECO:0007669"/>
    <property type="project" value="TreeGrafter"/>
</dbReference>
<evidence type="ECO:0000256" key="4">
    <source>
        <dbReference type="ARBA" id="ARBA00022827"/>
    </source>
</evidence>
<sequence length="337" mass="35255">VIGAGPAGYVAAKKAGGAGLSVLLVEGRKLGGVCLNEGCVPSKTLLQAAKTYYHALHGDTFGVEVDGVRFNFEKANAHKTQVMDGMRNGIAGLMKKSKVEVVFGQATLSEGRKVTVDGETHEADNILICTGSSPTRPPIPGVDGDNVVDSTGILELEELPSSLVVIGGGIIGCEFACFFGSVGVPVTVLEALPEICPTLDPDLARTLRGELSKKNVTFHVGAKVEEISGSEVKFSLDGESQVAEGGLVLVATGRRPNVANLGLDDLRVDYDERGGIKVDDRCATNVPGVWAAGDVTGRAQLAHAASRMAEVVSHNIIGRADVMRYDTMPSVVYTNPE</sequence>
<evidence type="ECO:0000256" key="7">
    <source>
        <dbReference type="ARBA" id="ARBA00023157"/>
    </source>
</evidence>
<feature type="domain" description="FAD/NAD(P)-binding" evidence="9">
    <location>
        <begin position="1"/>
        <end position="309"/>
    </location>
</feature>
<organism evidence="10">
    <name type="scientific">marine metagenome</name>
    <dbReference type="NCBI Taxonomy" id="408172"/>
    <lineage>
        <taxon>unclassified sequences</taxon>
        <taxon>metagenomes</taxon>
        <taxon>ecological metagenomes</taxon>
    </lineage>
</organism>
<keyword evidence="5" id="KW-0560">Oxidoreductase</keyword>
<proteinExistence type="inferred from homology"/>